<evidence type="ECO:0000313" key="3">
    <source>
        <dbReference type="Proteomes" id="UP000697107"/>
    </source>
</evidence>
<protein>
    <submittedName>
        <fullName evidence="2">Uncharacterized protein</fullName>
    </submittedName>
</protein>
<evidence type="ECO:0000313" key="1">
    <source>
        <dbReference type="EMBL" id="KAG2933013.1"/>
    </source>
</evidence>
<comment type="caution">
    <text evidence="2">The sequence shown here is derived from an EMBL/GenBank/DDBJ whole genome shotgun (WGS) entry which is preliminary data.</text>
</comment>
<dbReference type="EMBL" id="RCML01000157">
    <property type="protein sequence ID" value="KAG2988227.1"/>
    <property type="molecule type" value="Genomic_DNA"/>
</dbReference>
<name>A0A8T1KWA0_9STRA</name>
<organism evidence="2 3">
    <name type="scientific">Phytophthora cactorum</name>
    <dbReference type="NCBI Taxonomy" id="29920"/>
    <lineage>
        <taxon>Eukaryota</taxon>
        <taxon>Sar</taxon>
        <taxon>Stramenopiles</taxon>
        <taxon>Oomycota</taxon>
        <taxon>Peronosporomycetes</taxon>
        <taxon>Peronosporales</taxon>
        <taxon>Peronosporaceae</taxon>
        <taxon>Phytophthora</taxon>
    </lineage>
</organism>
<sequence length="102" mass="11501">MTDLSISTNFVESAIIDEPREIGLLRQAIEPLIDPESPLTYGMVSDHGRNVSNVIFETRSAKYVCKRLKGQQPLVAGNIERILHKTTTCMPGFKRTRSWRAV</sequence>
<dbReference type="Proteomes" id="UP000736787">
    <property type="component" value="Unassembled WGS sequence"/>
</dbReference>
<reference evidence="2" key="1">
    <citation type="submission" date="2018-10" db="EMBL/GenBank/DDBJ databases">
        <title>Effector identification in a new, highly contiguous assembly of the strawberry crown rot pathogen Phytophthora cactorum.</title>
        <authorList>
            <person name="Armitage A.D."/>
            <person name="Nellist C.F."/>
            <person name="Bates H."/>
            <person name="Vickerstaff R.J."/>
            <person name="Harrison R.J."/>
        </authorList>
    </citation>
    <scope>NUCLEOTIDE SEQUENCE</scope>
    <source>
        <strain evidence="1">4040</strain>
        <strain evidence="2">P415</strain>
    </source>
</reference>
<dbReference type="AlphaFoldDB" id="A0A8T1KWA0"/>
<gene>
    <name evidence="1" type="ORF">PC117_g12975</name>
    <name evidence="2" type="ORF">PC118_g6855</name>
</gene>
<dbReference type="VEuPathDB" id="FungiDB:PC110_g18536"/>
<proteinExistence type="predicted"/>
<accession>A0A8T1KWA0</accession>
<dbReference type="Proteomes" id="UP000697107">
    <property type="component" value="Unassembled WGS sequence"/>
</dbReference>
<dbReference type="EMBL" id="RCMK01000369">
    <property type="protein sequence ID" value="KAG2933013.1"/>
    <property type="molecule type" value="Genomic_DNA"/>
</dbReference>
<evidence type="ECO:0000313" key="2">
    <source>
        <dbReference type="EMBL" id="KAG2988227.1"/>
    </source>
</evidence>